<dbReference type="Ensembl" id="ENSLACT00000019901.1">
    <property type="protein sequence ID" value="ENSLACP00000019763.1"/>
    <property type="gene ID" value="ENSLACG00000017378.1"/>
</dbReference>
<dbReference type="GeneTree" id="ENSGT00390000013263"/>
<dbReference type="SUPFAM" id="SSF46689">
    <property type="entry name" value="Homeodomain-like"/>
    <property type="match status" value="1"/>
</dbReference>
<dbReference type="PANTHER" id="PTHR10390">
    <property type="entry name" value="HOMEOBOX PROTEIN SIX"/>
    <property type="match status" value="1"/>
</dbReference>
<keyword evidence="2 4" id="KW-0371">Homeobox</keyword>
<dbReference type="HOGENOM" id="CLU_041997_0_0_1"/>
<keyword evidence="1 4" id="KW-0238">DNA-binding</keyword>
<dbReference type="InterPro" id="IPR009057">
    <property type="entry name" value="Homeodomain-like_sf"/>
</dbReference>
<dbReference type="GO" id="GO:0000981">
    <property type="term" value="F:DNA-binding transcription factor activity, RNA polymerase II-specific"/>
    <property type="evidence" value="ECO:0007669"/>
    <property type="project" value="TreeGrafter"/>
</dbReference>
<reference evidence="6" key="3">
    <citation type="submission" date="2025-09" db="UniProtKB">
        <authorList>
            <consortium name="Ensembl"/>
        </authorList>
    </citation>
    <scope>IDENTIFICATION</scope>
</reference>
<dbReference type="InterPro" id="IPR001356">
    <property type="entry name" value="HD"/>
</dbReference>
<dbReference type="InterPro" id="IPR031701">
    <property type="entry name" value="SIX1_SD"/>
</dbReference>
<reference evidence="6" key="2">
    <citation type="submission" date="2025-08" db="UniProtKB">
        <authorList>
            <consortium name="Ensembl"/>
        </authorList>
    </citation>
    <scope>IDENTIFICATION</scope>
</reference>
<sequence>MARWKFLLEASAELEVPWAELVELSGQICTFLQDPQDLERFLTFLLKGKHSRYFLQHDEVFRAQVVVHMRRRRYHEACKVLEGLNRYSGKLKEEMVELWNEIHYIKERDRIRRERLSPVQKFRCRKRNPPPASLCPKETKSRNYPSEVQNQLRKFAVEVTAYPNKKQREKLCKETRLKPNQIRNWFVNFRRKKVKERFRGLWDSTSGQ</sequence>
<feature type="domain" description="Homeobox" evidence="5">
    <location>
        <begin position="136"/>
        <end position="196"/>
    </location>
</feature>
<dbReference type="eggNOG" id="KOG0775">
    <property type="taxonomic scope" value="Eukaryota"/>
</dbReference>
<dbReference type="Pfam" id="PF16878">
    <property type="entry name" value="SIX1_SD"/>
    <property type="match status" value="1"/>
</dbReference>
<evidence type="ECO:0000256" key="4">
    <source>
        <dbReference type="PROSITE-ProRule" id="PRU00108"/>
    </source>
</evidence>
<accession>H3BCZ2</accession>
<dbReference type="Pfam" id="PF05920">
    <property type="entry name" value="Homeobox_KN"/>
    <property type="match status" value="1"/>
</dbReference>
<dbReference type="GO" id="GO:0014857">
    <property type="term" value="P:regulation of skeletal muscle cell proliferation"/>
    <property type="evidence" value="ECO:0007669"/>
    <property type="project" value="TreeGrafter"/>
</dbReference>
<name>H3BCZ2_LATCH</name>
<dbReference type="OMA" id="EEMVELW"/>
<reference evidence="7" key="1">
    <citation type="submission" date="2011-08" db="EMBL/GenBank/DDBJ databases">
        <title>The draft genome of Latimeria chalumnae.</title>
        <authorList>
            <person name="Di Palma F."/>
            <person name="Alfoldi J."/>
            <person name="Johnson J."/>
            <person name="Berlin A."/>
            <person name="Gnerre S."/>
            <person name="Jaffe D."/>
            <person name="MacCallum I."/>
            <person name="Young S."/>
            <person name="Walker B.J."/>
            <person name="Lander E."/>
            <person name="Lindblad-Toh K."/>
        </authorList>
    </citation>
    <scope>NUCLEOTIDE SEQUENCE [LARGE SCALE GENOMIC DNA]</scope>
    <source>
        <strain evidence="7">Wild caught</strain>
    </source>
</reference>
<protein>
    <recommendedName>
        <fullName evidence="5">Homeobox domain-containing protein</fullName>
    </recommendedName>
</protein>
<dbReference type="CDD" id="cd00086">
    <property type="entry name" value="homeodomain"/>
    <property type="match status" value="1"/>
</dbReference>
<evidence type="ECO:0000256" key="3">
    <source>
        <dbReference type="ARBA" id="ARBA00023242"/>
    </source>
</evidence>
<dbReference type="GO" id="GO:0000978">
    <property type="term" value="F:RNA polymerase II cis-regulatory region sequence-specific DNA binding"/>
    <property type="evidence" value="ECO:0007669"/>
    <property type="project" value="TreeGrafter"/>
</dbReference>
<dbReference type="EMBL" id="AFYH01006412">
    <property type="status" value="NOT_ANNOTATED_CDS"/>
    <property type="molecule type" value="Genomic_DNA"/>
</dbReference>
<dbReference type="STRING" id="7897.ENSLACP00000019763"/>
<dbReference type="PROSITE" id="PS50071">
    <property type="entry name" value="HOMEOBOX_2"/>
    <property type="match status" value="1"/>
</dbReference>
<dbReference type="Gene3D" id="1.10.10.60">
    <property type="entry name" value="Homeodomain-like"/>
    <property type="match status" value="1"/>
</dbReference>
<proteinExistence type="predicted"/>
<dbReference type="GO" id="GO:0005667">
    <property type="term" value="C:transcription regulator complex"/>
    <property type="evidence" value="ECO:0007669"/>
    <property type="project" value="TreeGrafter"/>
</dbReference>
<evidence type="ECO:0000313" key="6">
    <source>
        <dbReference type="Ensembl" id="ENSLACP00000019763.1"/>
    </source>
</evidence>
<dbReference type="GO" id="GO:0048741">
    <property type="term" value="P:skeletal muscle fiber development"/>
    <property type="evidence" value="ECO:0007669"/>
    <property type="project" value="TreeGrafter"/>
</dbReference>
<feature type="DNA-binding region" description="Homeobox" evidence="4">
    <location>
        <begin position="138"/>
        <end position="197"/>
    </location>
</feature>
<keyword evidence="3 4" id="KW-0539">Nucleus</keyword>
<dbReference type="InterPro" id="IPR008422">
    <property type="entry name" value="KN_HD"/>
</dbReference>
<dbReference type="PANTHER" id="PTHR10390:SF34">
    <property type="entry name" value="ANOMALOUS HOMEOBOX PROTEIN"/>
    <property type="match status" value="1"/>
</dbReference>
<dbReference type="EMBL" id="AFYH01006411">
    <property type="status" value="NOT_ANNOTATED_CDS"/>
    <property type="molecule type" value="Genomic_DNA"/>
</dbReference>
<dbReference type="InParanoid" id="H3BCZ2"/>
<dbReference type="GO" id="GO:0005634">
    <property type="term" value="C:nucleus"/>
    <property type="evidence" value="ECO:0007669"/>
    <property type="project" value="UniProtKB-SubCell"/>
</dbReference>
<comment type="subcellular location">
    <subcellularLocation>
        <location evidence="4">Nucleus</location>
    </subcellularLocation>
</comment>
<dbReference type="Proteomes" id="UP000008672">
    <property type="component" value="Unassembled WGS sequence"/>
</dbReference>
<evidence type="ECO:0000259" key="5">
    <source>
        <dbReference type="PROSITE" id="PS50071"/>
    </source>
</evidence>
<evidence type="ECO:0000256" key="1">
    <source>
        <dbReference type="ARBA" id="ARBA00023125"/>
    </source>
</evidence>
<evidence type="ECO:0000313" key="7">
    <source>
        <dbReference type="Proteomes" id="UP000008672"/>
    </source>
</evidence>
<keyword evidence="7" id="KW-1185">Reference proteome</keyword>
<organism evidence="6 7">
    <name type="scientific">Latimeria chalumnae</name>
    <name type="common">Coelacanth</name>
    <dbReference type="NCBI Taxonomy" id="7897"/>
    <lineage>
        <taxon>Eukaryota</taxon>
        <taxon>Metazoa</taxon>
        <taxon>Chordata</taxon>
        <taxon>Craniata</taxon>
        <taxon>Vertebrata</taxon>
        <taxon>Euteleostomi</taxon>
        <taxon>Coelacanthiformes</taxon>
        <taxon>Coelacanthidae</taxon>
        <taxon>Latimeria</taxon>
    </lineage>
</organism>
<dbReference type="SMART" id="SM00389">
    <property type="entry name" value="HOX"/>
    <property type="match status" value="1"/>
</dbReference>
<evidence type="ECO:0000256" key="2">
    <source>
        <dbReference type="ARBA" id="ARBA00023155"/>
    </source>
</evidence>
<dbReference type="AlphaFoldDB" id="H3BCZ2"/>